<proteinExistence type="inferred from homology"/>
<evidence type="ECO:0000256" key="9">
    <source>
        <dbReference type="ARBA" id="ARBA00023136"/>
    </source>
</evidence>
<feature type="compositionally biased region" description="Low complexity" evidence="10">
    <location>
        <begin position="78"/>
        <end position="88"/>
    </location>
</feature>
<keyword evidence="7" id="KW-0653">Protein transport</keyword>
<comment type="similarity">
    <text evidence="2">Belongs to the TonB family.</text>
</comment>
<dbReference type="GO" id="GO:0030288">
    <property type="term" value="C:outer membrane-bounded periplasmic space"/>
    <property type="evidence" value="ECO:0007669"/>
    <property type="project" value="InterPro"/>
</dbReference>
<evidence type="ECO:0000256" key="4">
    <source>
        <dbReference type="ARBA" id="ARBA00022475"/>
    </source>
</evidence>
<evidence type="ECO:0000313" key="14">
    <source>
        <dbReference type="Proteomes" id="UP000095185"/>
    </source>
</evidence>
<keyword evidence="8" id="KW-1133">Transmembrane helix</keyword>
<dbReference type="GO" id="GO:0015031">
    <property type="term" value="P:protein transport"/>
    <property type="evidence" value="ECO:0007669"/>
    <property type="project" value="UniProtKB-KW"/>
</dbReference>
<evidence type="ECO:0000256" key="3">
    <source>
        <dbReference type="ARBA" id="ARBA00022448"/>
    </source>
</evidence>
<evidence type="ECO:0000256" key="5">
    <source>
        <dbReference type="ARBA" id="ARBA00022519"/>
    </source>
</evidence>
<sequence>MTAQRIRQGVFSASILLHLAALTPFVFTTRTETAPTAPSIDLSLTSAVARPEKPTQTAKPMPHPVRKEQAMKPAWQKPVPTTVSTTSPDAPPPCIRQEPAAESASAGTPQAIPASQSGNYLSIVRSRIEAKKHYPPFARSLQQEGAVIVNVVIGSDGAVISTSIVKSSGFSTLDNAALAAVRKAAPFPPPTGFGLGRLTVNIPLLFKLI</sequence>
<dbReference type="AlphaFoldDB" id="A0A1D8D5V7"/>
<dbReference type="STRING" id="274537.BIU88_03885"/>
<dbReference type="NCBIfam" id="TIGR01352">
    <property type="entry name" value="tonB_Cterm"/>
    <property type="match status" value="1"/>
</dbReference>
<feature type="domain" description="TonB C-terminal" evidence="12">
    <location>
        <begin position="119"/>
        <end position="209"/>
    </location>
</feature>
<feature type="region of interest" description="Disordered" evidence="10">
    <location>
        <begin position="48"/>
        <end position="113"/>
    </location>
</feature>
<keyword evidence="4" id="KW-1003">Cell membrane</keyword>
<evidence type="ECO:0000256" key="6">
    <source>
        <dbReference type="ARBA" id="ARBA00022692"/>
    </source>
</evidence>
<evidence type="ECO:0000256" key="10">
    <source>
        <dbReference type="SAM" id="MobiDB-lite"/>
    </source>
</evidence>
<gene>
    <name evidence="13" type="ORF">BIU88_03885</name>
</gene>
<reference evidence="13" key="1">
    <citation type="submission" date="2016-09" db="EMBL/GenBank/DDBJ databases">
        <title>Genome sequence of Chlorobaculum limnaeum.</title>
        <authorList>
            <person name="Liu Z."/>
            <person name="Tank M."/>
            <person name="Bryant D.A."/>
        </authorList>
    </citation>
    <scope>NUCLEOTIDE SEQUENCE [LARGE SCALE GENOMIC DNA]</scope>
    <source>
        <strain evidence="13">DSM 1677</strain>
    </source>
</reference>
<dbReference type="KEGG" id="clz:BIU88_03885"/>
<evidence type="ECO:0000256" key="1">
    <source>
        <dbReference type="ARBA" id="ARBA00004383"/>
    </source>
</evidence>
<evidence type="ECO:0000313" key="13">
    <source>
        <dbReference type="EMBL" id="AOS83358.1"/>
    </source>
</evidence>
<organism evidence="13 14">
    <name type="scientific">Chlorobaculum limnaeum</name>
    <dbReference type="NCBI Taxonomy" id="274537"/>
    <lineage>
        <taxon>Bacteria</taxon>
        <taxon>Pseudomonadati</taxon>
        <taxon>Chlorobiota</taxon>
        <taxon>Chlorobiia</taxon>
        <taxon>Chlorobiales</taxon>
        <taxon>Chlorobiaceae</taxon>
        <taxon>Chlorobaculum</taxon>
    </lineage>
</organism>
<dbReference type="PROSITE" id="PS52015">
    <property type="entry name" value="TONB_CTD"/>
    <property type="match status" value="1"/>
</dbReference>
<dbReference type="GO" id="GO:0055085">
    <property type="term" value="P:transmembrane transport"/>
    <property type="evidence" value="ECO:0007669"/>
    <property type="project" value="InterPro"/>
</dbReference>
<keyword evidence="11" id="KW-0732">Signal</keyword>
<dbReference type="GO" id="GO:0005886">
    <property type="term" value="C:plasma membrane"/>
    <property type="evidence" value="ECO:0007669"/>
    <property type="project" value="UniProtKB-SubCell"/>
</dbReference>
<dbReference type="PANTHER" id="PTHR33446">
    <property type="entry name" value="PROTEIN TONB-RELATED"/>
    <property type="match status" value="1"/>
</dbReference>
<dbReference type="OrthoDB" id="598509at2"/>
<dbReference type="InterPro" id="IPR051045">
    <property type="entry name" value="TonB-dependent_transducer"/>
</dbReference>
<accession>A0A1D8D5V7</accession>
<evidence type="ECO:0000259" key="12">
    <source>
        <dbReference type="PROSITE" id="PS52015"/>
    </source>
</evidence>
<evidence type="ECO:0000256" key="11">
    <source>
        <dbReference type="SAM" id="SignalP"/>
    </source>
</evidence>
<dbReference type="Pfam" id="PF03544">
    <property type="entry name" value="TonB_C"/>
    <property type="match status" value="1"/>
</dbReference>
<dbReference type="Proteomes" id="UP000095185">
    <property type="component" value="Chromosome"/>
</dbReference>
<dbReference type="SUPFAM" id="SSF74653">
    <property type="entry name" value="TolA/TonB C-terminal domain"/>
    <property type="match status" value="1"/>
</dbReference>
<keyword evidence="3" id="KW-0813">Transport</keyword>
<evidence type="ECO:0000256" key="7">
    <source>
        <dbReference type="ARBA" id="ARBA00022927"/>
    </source>
</evidence>
<dbReference type="EMBL" id="CP017305">
    <property type="protein sequence ID" value="AOS83358.1"/>
    <property type="molecule type" value="Genomic_DNA"/>
</dbReference>
<dbReference type="InterPro" id="IPR003538">
    <property type="entry name" value="TonB"/>
</dbReference>
<dbReference type="GO" id="GO:0031992">
    <property type="term" value="F:energy transducer activity"/>
    <property type="evidence" value="ECO:0007669"/>
    <property type="project" value="InterPro"/>
</dbReference>
<dbReference type="RefSeq" id="WP_069809079.1">
    <property type="nucleotide sequence ID" value="NZ_CP017305.1"/>
</dbReference>
<dbReference type="Gene3D" id="3.30.1150.10">
    <property type="match status" value="1"/>
</dbReference>
<evidence type="ECO:0000256" key="8">
    <source>
        <dbReference type="ARBA" id="ARBA00022989"/>
    </source>
</evidence>
<dbReference type="PRINTS" id="PR01374">
    <property type="entry name" value="TONBPROTEIN"/>
</dbReference>
<protein>
    <recommendedName>
        <fullName evidence="12">TonB C-terminal domain-containing protein</fullName>
    </recommendedName>
</protein>
<comment type="subcellular location">
    <subcellularLocation>
        <location evidence="1">Cell inner membrane</location>
        <topology evidence="1">Single-pass membrane protein</topology>
        <orientation evidence="1">Periplasmic side</orientation>
    </subcellularLocation>
</comment>
<name>A0A1D8D5V7_CHLLM</name>
<feature type="signal peptide" evidence="11">
    <location>
        <begin position="1"/>
        <end position="28"/>
    </location>
</feature>
<keyword evidence="9" id="KW-0472">Membrane</keyword>
<evidence type="ECO:0000256" key="2">
    <source>
        <dbReference type="ARBA" id="ARBA00006555"/>
    </source>
</evidence>
<keyword evidence="6" id="KW-0812">Transmembrane</keyword>
<keyword evidence="14" id="KW-1185">Reference proteome</keyword>
<feature type="chain" id="PRO_5009106613" description="TonB C-terminal domain-containing protein" evidence="11">
    <location>
        <begin position="29"/>
        <end position="209"/>
    </location>
</feature>
<dbReference type="InterPro" id="IPR006260">
    <property type="entry name" value="TonB/TolA_C"/>
</dbReference>
<dbReference type="InterPro" id="IPR037682">
    <property type="entry name" value="TonB_C"/>
</dbReference>
<dbReference type="GO" id="GO:0015891">
    <property type="term" value="P:siderophore transport"/>
    <property type="evidence" value="ECO:0007669"/>
    <property type="project" value="InterPro"/>
</dbReference>
<keyword evidence="5" id="KW-0997">Cell inner membrane</keyword>